<dbReference type="HOGENOM" id="CLU_080373_4_1_9"/>
<keyword evidence="1" id="KW-0969">Cilium</keyword>
<dbReference type="Proteomes" id="UP000001299">
    <property type="component" value="Chromosome 1"/>
</dbReference>
<dbReference type="Pfam" id="PF02561">
    <property type="entry name" value="FliS"/>
    <property type="match status" value="1"/>
</dbReference>
<dbReference type="EMBL" id="CP001810">
    <property type="protein sequence ID" value="ADL32815.1"/>
    <property type="molecule type" value="Genomic_DNA"/>
</dbReference>
<dbReference type="SUPFAM" id="SSF101116">
    <property type="entry name" value="Flagellar export chaperone FliS"/>
    <property type="match status" value="1"/>
</dbReference>
<name>E0RUC5_BUTPB</name>
<dbReference type="eggNOG" id="COG1516">
    <property type="taxonomic scope" value="Bacteria"/>
</dbReference>
<keyword evidence="2" id="KW-1185">Reference proteome</keyword>
<dbReference type="AlphaFoldDB" id="E0RUC5"/>
<protein>
    <submittedName>
        <fullName evidence="1">Flagellar protein FliS2</fullName>
    </submittedName>
</protein>
<reference evidence="1 2" key="1">
    <citation type="journal article" date="2010" name="PLoS ONE">
        <title>The glycobiome of the rumen bacterium Butyrivibrio proteoclasticus B316(T) highlights adaptation to a polysaccharide-rich environment.</title>
        <authorList>
            <person name="Kelly W.J."/>
            <person name="Leahy S.C."/>
            <person name="Altermann E."/>
            <person name="Yeoman C.J."/>
            <person name="Dunne J.C."/>
            <person name="Kong Z."/>
            <person name="Pacheco D.M."/>
            <person name="Li D."/>
            <person name="Noel S.J."/>
            <person name="Moon C.D."/>
            <person name="Cookson A.L."/>
            <person name="Attwood G.T."/>
        </authorList>
    </citation>
    <scope>NUCLEOTIDE SEQUENCE [LARGE SCALE GENOMIC DNA]</scope>
    <source>
        <strain evidence="2">ATCC 51982 / DSM 14932 / B316</strain>
    </source>
</reference>
<gene>
    <name evidence="1" type="primary">fliS2</name>
    <name evidence="1" type="ordered locus">bpr_I0063</name>
</gene>
<dbReference type="GO" id="GO:0044780">
    <property type="term" value="P:bacterial-type flagellum assembly"/>
    <property type="evidence" value="ECO:0007669"/>
    <property type="project" value="InterPro"/>
</dbReference>
<dbReference type="STRING" id="515622.bpr_I0063"/>
<keyword evidence="1" id="KW-0282">Flagellum</keyword>
<keyword evidence="1" id="KW-0966">Cell projection</keyword>
<dbReference type="CDD" id="cd16098">
    <property type="entry name" value="FliS"/>
    <property type="match status" value="1"/>
</dbReference>
<dbReference type="KEGG" id="bpb:bpr_I0063"/>
<dbReference type="RefSeq" id="WP_013279474.1">
    <property type="nucleotide sequence ID" value="NC_014387.1"/>
</dbReference>
<evidence type="ECO:0000313" key="1">
    <source>
        <dbReference type="EMBL" id="ADL32815.1"/>
    </source>
</evidence>
<proteinExistence type="predicted"/>
<accession>E0RUC5</accession>
<dbReference type="Gene3D" id="1.20.120.340">
    <property type="entry name" value="Flagellar protein FliS"/>
    <property type="match status" value="1"/>
</dbReference>
<evidence type="ECO:0000313" key="2">
    <source>
        <dbReference type="Proteomes" id="UP000001299"/>
    </source>
</evidence>
<dbReference type="InterPro" id="IPR036584">
    <property type="entry name" value="FliS_sf"/>
</dbReference>
<organism evidence="1 2">
    <name type="scientific">Butyrivibrio proteoclasticus (strain ATCC 51982 / DSM 14932 / B316)</name>
    <name type="common">Clostridium proteoclasticum</name>
    <dbReference type="NCBI Taxonomy" id="515622"/>
    <lineage>
        <taxon>Bacteria</taxon>
        <taxon>Bacillati</taxon>
        <taxon>Bacillota</taxon>
        <taxon>Clostridia</taxon>
        <taxon>Lachnospirales</taxon>
        <taxon>Lachnospiraceae</taxon>
        <taxon>Butyrivibrio</taxon>
    </lineage>
</organism>
<sequence>MTQEKKQEYTLKITQANKTQMITILYEMVIDYISDAEEAMDLGKRDLTERNLQYAQSVIDELIRSVNRRIELGRMLHKLYIFFKTELTAAGVHNSRGRLDKVKQNFKLLHAAYKEIEALDVSEPTMGNTQTVYAGLTYGKYSLNEDVTASSMNRGYRA</sequence>
<dbReference type="InterPro" id="IPR003713">
    <property type="entry name" value="FliS"/>
</dbReference>